<sequence length="222" mass="25459">MISTMTPLLEFFFHWDHYLREIIVTHQDWIYLLLFALVFCETGLIVTPFLPGDSLLFTLGILAAEGWLNIYYLFFFLTLAAIGGDNLNYFVGHRFGKWICSSEKSYLIKKEYIFKAEQFFARFGAKAVFLSRFIPVIRTFTPFIAGIGSMNYGRFAFFNVSGGLSWIGLFLGLGFFLGNQPIVKNNIQICIYGIILVSVLPLTLEWIKSRLSLKTKRSPPLK</sequence>
<keyword evidence="3 7" id="KW-1003">Cell membrane</keyword>
<dbReference type="RefSeq" id="WP_012464170.1">
    <property type="nucleotide sequence ID" value="NC_010794.1"/>
</dbReference>
<dbReference type="STRING" id="481448.Minf_1834"/>
<dbReference type="InterPro" id="IPR032818">
    <property type="entry name" value="DedA-like"/>
</dbReference>
<organism evidence="9 10">
    <name type="scientific">Methylacidiphilum infernorum (isolate V4)</name>
    <name type="common">Methylokorus infernorum (strain V4)</name>
    <dbReference type="NCBI Taxonomy" id="481448"/>
    <lineage>
        <taxon>Bacteria</taxon>
        <taxon>Pseudomonadati</taxon>
        <taxon>Verrucomicrobiota</taxon>
        <taxon>Methylacidiphilae</taxon>
        <taxon>Methylacidiphilales</taxon>
        <taxon>Methylacidiphilaceae</taxon>
        <taxon>Methylacidiphilum (ex Ratnadevi et al. 2023)</taxon>
    </lineage>
</organism>
<evidence type="ECO:0000256" key="2">
    <source>
        <dbReference type="ARBA" id="ARBA00010792"/>
    </source>
</evidence>
<feature type="domain" description="VTT" evidence="8">
    <location>
        <begin position="50"/>
        <end position="174"/>
    </location>
</feature>
<accession>B3DXT6</accession>
<gene>
    <name evidence="9" type="primary">dedA</name>
    <name evidence="9" type="ordered locus">Minf_1834</name>
</gene>
<dbReference type="EMBL" id="CP000975">
    <property type="protein sequence ID" value="ACD83888.1"/>
    <property type="molecule type" value="Genomic_DNA"/>
</dbReference>
<evidence type="ECO:0000256" key="1">
    <source>
        <dbReference type="ARBA" id="ARBA00004651"/>
    </source>
</evidence>
<dbReference type="Pfam" id="PF09335">
    <property type="entry name" value="VTT_dom"/>
    <property type="match status" value="1"/>
</dbReference>
<dbReference type="PANTHER" id="PTHR30353:SF0">
    <property type="entry name" value="TRANSMEMBRANE PROTEIN"/>
    <property type="match status" value="1"/>
</dbReference>
<dbReference type="InterPro" id="IPR032816">
    <property type="entry name" value="VTT_dom"/>
</dbReference>
<feature type="transmembrane region" description="Helical" evidence="7">
    <location>
        <begin position="189"/>
        <end position="207"/>
    </location>
</feature>
<protein>
    <submittedName>
        <fullName evidence="9">Uncharacterized membrane-associated protein, DedA family</fullName>
    </submittedName>
</protein>
<evidence type="ECO:0000256" key="3">
    <source>
        <dbReference type="ARBA" id="ARBA00022475"/>
    </source>
</evidence>
<evidence type="ECO:0000256" key="5">
    <source>
        <dbReference type="ARBA" id="ARBA00022989"/>
    </source>
</evidence>
<evidence type="ECO:0000256" key="4">
    <source>
        <dbReference type="ARBA" id="ARBA00022692"/>
    </source>
</evidence>
<name>B3DXT6_METI4</name>
<dbReference type="AlphaFoldDB" id="B3DXT6"/>
<dbReference type="PANTHER" id="PTHR30353">
    <property type="entry name" value="INNER MEMBRANE PROTEIN DEDA-RELATED"/>
    <property type="match status" value="1"/>
</dbReference>
<feature type="transmembrane region" description="Helical" evidence="7">
    <location>
        <begin position="155"/>
        <end position="177"/>
    </location>
</feature>
<reference evidence="9 10" key="1">
    <citation type="journal article" date="2008" name="Biol. Direct">
        <title>Complete genome sequence of the extremely acidophilic methanotroph isolate V4, Methylacidiphilum infernorum, a representative of the bacterial phylum Verrucomicrobia.</title>
        <authorList>
            <person name="Hou S."/>
            <person name="Makarova K.S."/>
            <person name="Saw J.H."/>
            <person name="Senin P."/>
            <person name="Ly B.V."/>
            <person name="Zhou Z."/>
            <person name="Ren Y."/>
            <person name="Wang J."/>
            <person name="Galperin M.Y."/>
            <person name="Omelchenko M.V."/>
            <person name="Wolf Y.I."/>
            <person name="Yutin N."/>
            <person name="Koonin E.V."/>
            <person name="Stott M.B."/>
            <person name="Mountain B.W."/>
            <person name="Crowe M.A."/>
            <person name="Smirnova A.V."/>
            <person name="Dunfield P.F."/>
            <person name="Feng L."/>
            <person name="Wang L."/>
            <person name="Alam M."/>
        </authorList>
    </citation>
    <scope>NUCLEOTIDE SEQUENCE [LARGE SCALE GENOMIC DNA]</scope>
    <source>
        <strain evidence="10">Isolate V4</strain>
    </source>
</reference>
<dbReference type="eggNOG" id="COG0586">
    <property type="taxonomic scope" value="Bacteria"/>
</dbReference>
<keyword evidence="4 7" id="KW-0812">Transmembrane</keyword>
<evidence type="ECO:0000313" key="9">
    <source>
        <dbReference type="EMBL" id="ACD83888.1"/>
    </source>
</evidence>
<dbReference type="KEGG" id="min:Minf_1834"/>
<feature type="transmembrane region" description="Helical" evidence="7">
    <location>
        <begin position="70"/>
        <end position="91"/>
    </location>
</feature>
<comment type="subcellular location">
    <subcellularLocation>
        <location evidence="1 7">Cell membrane</location>
        <topology evidence="1 7">Multi-pass membrane protein</topology>
    </subcellularLocation>
</comment>
<evidence type="ECO:0000256" key="6">
    <source>
        <dbReference type="ARBA" id="ARBA00023136"/>
    </source>
</evidence>
<comment type="similarity">
    <text evidence="2 7">Belongs to the DedA family.</text>
</comment>
<proteinExistence type="inferred from homology"/>
<dbReference type="GO" id="GO:0005886">
    <property type="term" value="C:plasma membrane"/>
    <property type="evidence" value="ECO:0007669"/>
    <property type="project" value="UniProtKB-SubCell"/>
</dbReference>
<keyword evidence="6 7" id="KW-0472">Membrane</keyword>
<feature type="transmembrane region" description="Helical" evidence="7">
    <location>
        <begin position="29"/>
        <end position="50"/>
    </location>
</feature>
<dbReference type="Proteomes" id="UP000009149">
    <property type="component" value="Chromosome"/>
</dbReference>
<dbReference type="HOGENOM" id="CLU_044208_6_1_0"/>
<keyword evidence="5 7" id="KW-1133">Transmembrane helix</keyword>
<evidence type="ECO:0000313" key="10">
    <source>
        <dbReference type="Proteomes" id="UP000009149"/>
    </source>
</evidence>
<evidence type="ECO:0000256" key="7">
    <source>
        <dbReference type="RuleBase" id="RU367016"/>
    </source>
</evidence>
<evidence type="ECO:0000259" key="8">
    <source>
        <dbReference type="Pfam" id="PF09335"/>
    </source>
</evidence>